<feature type="binding site" evidence="6">
    <location>
        <begin position="138"/>
        <end position="142"/>
    </location>
    <ligand>
        <name>substrate</name>
    </ligand>
</feature>
<dbReference type="InterPro" id="IPR002616">
    <property type="entry name" value="tRNA_ribo_trans-like"/>
</dbReference>
<dbReference type="VEuPathDB" id="AmoebaDB:DICPUDRAFT_51772"/>
<evidence type="ECO:0000256" key="3">
    <source>
        <dbReference type="ARBA" id="ARBA00022694"/>
    </source>
</evidence>
<feature type="binding site" evidence="6">
    <location>
        <position position="355"/>
    </location>
    <ligand>
        <name>Zn(2+)</name>
        <dbReference type="ChEBI" id="CHEBI:29105"/>
    </ligand>
</feature>
<evidence type="ECO:0000256" key="1">
    <source>
        <dbReference type="ARBA" id="ARBA00022676"/>
    </source>
</evidence>
<feature type="binding site" evidence="6">
    <location>
        <position position="235"/>
    </location>
    <ligand>
        <name>substrate</name>
    </ligand>
</feature>
<name>F1A5C6_DICPU</name>
<dbReference type="GO" id="GO:0008479">
    <property type="term" value="F:tRNA-guanosine(34) queuine transglycosylase activity"/>
    <property type="evidence" value="ECO:0000318"/>
    <property type="project" value="GO_Central"/>
</dbReference>
<comment type="catalytic activity">
    <reaction evidence="6">
        <text>guanosine(34) in tRNA + queuine = queuosine(34) in tRNA + guanine</text>
        <dbReference type="Rhea" id="RHEA:16633"/>
        <dbReference type="Rhea" id="RHEA-COMP:10341"/>
        <dbReference type="Rhea" id="RHEA-COMP:18571"/>
        <dbReference type="ChEBI" id="CHEBI:16235"/>
        <dbReference type="ChEBI" id="CHEBI:17433"/>
        <dbReference type="ChEBI" id="CHEBI:74269"/>
        <dbReference type="ChEBI" id="CHEBI:194431"/>
        <dbReference type="EC" id="2.4.2.64"/>
    </reaction>
</comment>
<feature type="binding site" evidence="6">
    <location>
        <position position="380"/>
    </location>
    <ligand>
        <name>Zn(2+)</name>
        <dbReference type="ChEBI" id="CHEBI:29105"/>
    </ligand>
</feature>
<dbReference type="GO" id="GO:0005737">
    <property type="term" value="C:cytoplasm"/>
    <property type="evidence" value="ECO:0007669"/>
    <property type="project" value="UniProtKB-SubCell"/>
</dbReference>
<evidence type="ECO:0000259" key="7">
    <source>
        <dbReference type="Pfam" id="PF01702"/>
    </source>
</evidence>
<evidence type="ECO:0000256" key="4">
    <source>
        <dbReference type="ARBA" id="ARBA00022723"/>
    </source>
</evidence>
<evidence type="ECO:0000256" key="6">
    <source>
        <dbReference type="HAMAP-Rule" id="MF_03218"/>
    </source>
</evidence>
<dbReference type="KEGG" id="dpp:DICPUDRAFT_51772"/>
<evidence type="ECO:0000313" key="9">
    <source>
        <dbReference type="Proteomes" id="UP000001064"/>
    </source>
</evidence>
<dbReference type="InterPro" id="IPR004803">
    <property type="entry name" value="TGT"/>
</dbReference>
<comment type="caution">
    <text evidence="6">Lacks conserved residue(s) required for the propagation of feature annotation.</text>
</comment>
<dbReference type="Gene3D" id="3.20.20.105">
    <property type="entry name" value="Queuine tRNA-ribosyltransferase-like"/>
    <property type="match status" value="1"/>
</dbReference>
<feature type="active site" description="Proton acceptor" evidence="6">
    <location>
        <position position="138"/>
    </location>
</feature>
<reference evidence="9" key="1">
    <citation type="journal article" date="2011" name="Genome Biol.">
        <title>Comparative genomics of the social amoebae Dictyostelium discoideum and Dictyostelium purpureum.</title>
        <authorList>
            <consortium name="US DOE Joint Genome Institute (JGI-PGF)"/>
            <person name="Sucgang R."/>
            <person name="Kuo A."/>
            <person name="Tian X."/>
            <person name="Salerno W."/>
            <person name="Parikh A."/>
            <person name="Feasley C.L."/>
            <person name="Dalin E."/>
            <person name="Tu H."/>
            <person name="Huang E."/>
            <person name="Barry K."/>
            <person name="Lindquist E."/>
            <person name="Shapiro H."/>
            <person name="Bruce D."/>
            <person name="Schmutz J."/>
            <person name="Salamov A."/>
            <person name="Fey P."/>
            <person name="Gaudet P."/>
            <person name="Anjard C."/>
            <person name="Babu M.M."/>
            <person name="Basu S."/>
            <person name="Bushmanova Y."/>
            <person name="van der Wel H."/>
            <person name="Katoh-Kurasawa M."/>
            <person name="Dinh C."/>
            <person name="Coutinho P.M."/>
            <person name="Saito T."/>
            <person name="Elias M."/>
            <person name="Schaap P."/>
            <person name="Kay R.R."/>
            <person name="Henrissat B."/>
            <person name="Eichinger L."/>
            <person name="Rivero F."/>
            <person name="Putnam N.H."/>
            <person name="West C.M."/>
            <person name="Loomis W.F."/>
            <person name="Chisholm R.L."/>
            <person name="Shaulsky G."/>
            <person name="Strassmann J.E."/>
            <person name="Queller D.C."/>
            <person name="Kuspa A."/>
            <person name="Grigoriev I.V."/>
        </authorList>
    </citation>
    <scope>NUCLEOTIDE SEQUENCE [LARGE SCALE GENOMIC DNA]</scope>
    <source>
        <strain evidence="9">QSDP1</strain>
    </source>
</reference>
<dbReference type="EC" id="2.4.2.64" evidence="6"/>
<dbReference type="PANTHER" id="PTHR43530">
    <property type="entry name" value="QUEUINE TRNA-RIBOSYLTRANSFERASE CATALYTIC SUBUNIT 1"/>
    <property type="match status" value="1"/>
</dbReference>
<evidence type="ECO:0000256" key="5">
    <source>
        <dbReference type="ARBA" id="ARBA00022833"/>
    </source>
</evidence>
<comment type="subcellular location">
    <subcellularLocation>
        <location evidence="6">Cytoplasm</location>
    </subcellularLocation>
</comment>
<dbReference type="STRING" id="5786.F1A5C6"/>
<dbReference type="AlphaFoldDB" id="F1A5C6"/>
<keyword evidence="6" id="KW-0963">Cytoplasm</keyword>
<feature type="binding site" evidence="6">
    <location>
        <position position="192"/>
    </location>
    <ligand>
        <name>substrate</name>
    </ligand>
</feature>
<feature type="active site" description="Nucleophile" evidence="6">
    <location>
        <position position="312"/>
    </location>
</feature>
<dbReference type="GeneID" id="10510598"/>
<keyword evidence="9" id="KW-1185">Reference proteome</keyword>
<dbReference type="GO" id="GO:0046872">
    <property type="term" value="F:metal ion binding"/>
    <property type="evidence" value="ECO:0007669"/>
    <property type="project" value="UniProtKB-KW"/>
</dbReference>
<feature type="binding site" evidence="6">
    <location>
        <position position="262"/>
    </location>
    <ligand>
        <name>substrate</name>
    </ligand>
</feature>
<dbReference type="eggNOG" id="KOG3908">
    <property type="taxonomic scope" value="Eukaryota"/>
</dbReference>
<dbReference type="RefSeq" id="XP_003294869.1">
    <property type="nucleotide sequence ID" value="XM_003294821.1"/>
</dbReference>
<feature type="domain" description="tRNA-guanine(15) transglycosylase-like" evidence="7">
    <location>
        <begin position="60"/>
        <end position="413"/>
    </location>
</feature>
<dbReference type="NCBIfam" id="TIGR00430">
    <property type="entry name" value="Q_tRNA_tgt"/>
    <property type="match status" value="1"/>
</dbReference>
<evidence type="ECO:0000256" key="2">
    <source>
        <dbReference type="ARBA" id="ARBA00022679"/>
    </source>
</evidence>
<dbReference type="InParanoid" id="F1A5C6"/>
<dbReference type="OMA" id="IDLFDCV"/>
<keyword evidence="4 6" id="KW-0479">Metal-binding</keyword>
<feature type="binding site" evidence="6">
    <location>
        <position position="352"/>
    </location>
    <ligand>
        <name>Zn(2+)</name>
        <dbReference type="ChEBI" id="CHEBI:29105"/>
    </ligand>
</feature>
<dbReference type="FunCoup" id="F1A5C6">
    <property type="interactions" value="27"/>
</dbReference>
<keyword evidence="5 6" id="KW-0862">Zinc</keyword>
<feature type="binding site" evidence="6">
    <location>
        <position position="350"/>
    </location>
    <ligand>
        <name>Zn(2+)</name>
        <dbReference type="ChEBI" id="CHEBI:29105"/>
    </ligand>
</feature>
<feature type="region of interest" description="RNA binding" evidence="6">
    <location>
        <begin position="293"/>
        <end position="299"/>
    </location>
</feature>
<dbReference type="Proteomes" id="UP000001064">
    <property type="component" value="Unassembled WGS sequence"/>
</dbReference>
<dbReference type="GO" id="GO:0006400">
    <property type="term" value="P:tRNA modification"/>
    <property type="evidence" value="ECO:0007669"/>
    <property type="project" value="InterPro"/>
</dbReference>
<comment type="function">
    <text evidence="6">Catalytic subunit of the queuine tRNA-ribosyltransferase (TGT) that catalyzes the base-exchange of a guanine (G) residue with queuine (Q) at position 34 (anticodon wobble position) in tRNAs with GU(N) anticodons (tRNA-Asp, -Asn, -His and -Tyr), resulting in the hypermodified nucleoside queuosine (7-(((4,5-cis-dihydroxy-2-cyclopenten-1-yl)amino)methyl)-7-deazaguanosine). Catalysis occurs through a double-displacement mechanism. The nucleophile active site attacks the C1' of nucleotide 34 to detach the guanine base from the RNA, forming a covalent enzyme-RNA intermediate. The proton acceptor active site deprotonates the incoming queuine, allowing a nucleophilic attack on the C1' of the ribose to form the product.</text>
</comment>
<protein>
    <recommendedName>
        <fullName evidence="6">Queuine tRNA-ribosyltransferase catalytic subunit 1</fullName>
        <ecNumber evidence="6">2.4.2.64</ecNumber>
    </recommendedName>
    <alternativeName>
        <fullName evidence="6">Guanine insertion enzyme</fullName>
    </alternativeName>
    <alternativeName>
        <fullName evidence="6">tRNA-guanine transglycosylase</fullName>
    </alternativeName>
</protein>
<dbReference type="Pfam" id="PF01702">
    <property type="entry name" value="TGT"/>
    <property type="match status" value="1"/>
</dbReference>
<gene>
    <name evidence="8" type="ORF">DICPUDRAFT_51772</name>
</gene>
<comment type="subunit">
    <text evidence="6">Heterodimer of a catalytic subunit and an accessory subunit.</text>
</comment>
<keyword evidence="1 6" id="KW-0328">Glycosyltransferase</keyword>
<dbReference type="OrthoDB" id="10249838at2759"/>
<keyword evidence="2 6" id="KW-0808">Transferase</keyword>
<proteinExistence type="inferred from homology"/>
<dbReference type="PANTHER" id="PTHR43530:SF1">
    <property type="entry name" value="QUEUINE TRNA-RIBOSYLTRANSFERASE CATALYTIC SUBUNIT 1"/>
    <property type="match status" value="1"/>
</dbReference>
<keyword evidence="3 6" id="KW-0819">tRNA processing</keyword>
<accession>F1A5C6</accession>
<organism evidence="8 9">
    <name type="scientific">Dictyostelium purpureum</name>
    <name type="common">Slime mold</name>
    <dbReference type="NCBI Taxonomy" id="5786"/>
    <lineage>
        <taxon>Eukaryota</taxon>
        <taxon>Amoebozoa</taxon>
        <taxon>Evosea</taxon>
        <taxon>Eumycetozoa</taxon>
        <taxon>Dictyostelia</taxon>
        <taxon>Dictyosteliales</taxon>
        <taxon>Dictyosteliaceae</taxon>
        <taxon>Dictyostelium</taxon>
    </lineage>
</organism>
<dbReference type="HAMAP" id="MF_00168">
    <property type="entry name" value="Q_tRNA_Tgt"/>
    <property type="match status" value="1"/>
</dbReference>
<dbReference type="EMBL" id="GL871587">
    <property type="protein sequence ID" value="EGC28602.1"/>
    <property type="molecule type" value="Genomic_DNA"/>
</dbReference>
<dbReference type="SUPFAM" id="SSF51713">
    <property type="entry name" value="tRNA-guanine transglycosylase"/>
    <property type="match status" value="1"/>
</dbReference>
<evidence type="ECO:0000313" key="8">
    <source>
        <dbReference type="EMBL" id="EGC28602.1"/>
    </source>
</evidence>
<comment type="cofactor">
    <cofactor evidence="6">
        <name>Zn(2+)</name>
        <dbReference type="ChEBI" id="CHEBI:29105"/>
    </cofactor>
</comment>
<comment type="similarity">
    <text evidence="6">Belongs to the queuine tRNA-ribosyltransferase family.</text>
</comment>
<dbReference type="InterPro" id="IPR036511">
    <property type="entry name" value="TGT-like_sf"/>
</dbReference>
<dbReference type="NCBIfam" id="TIGR00449">
    <property type="entry name" value="tgt_general"/>
    <property type="match status" value="1"/>
</dbReference>
<sequence length="436" mass="48534">MTNTTNEEINDTNQDIYKNNSSTNINDVYVRKPEDVVFNNIKYPLDDPPLKFEVIARFGKARASKLTLPHHCCTTPMFMPVGTQGTVKGLTSQQLVDLNCGVVLGNTYHLGHRPGPEVMDAVGGLHKFMNYPRAMLTDSGGFQMVSLLQLAEITEQGVQFQSPHDGSTMILTPELSMQIQNSIGADIMMALDDVVSSTTVGPRVEEAMYRTLRWIDRCIQAHKKPESQNIFAIVQGGLDSRLRTICMEGLIQRNFPGYAIGGLSGGESKDMFWRVVHQCTSQLPDNKPRYLMGVGYALDLVVCSALGVDMFDCVFPSRTARFGSALVPSGSLNLKSSEYAYDFTPIDSECPCMVCKNYTRAYLHIVAGKEAIGGQLITYHNIQYQMSLMNQIREAIINQNFPEFVKSFIKKQYPNSDCPQWAIDALAAVDITDIYK</sequence>